<evidence type="ECO:0000259" key="3">
    <source>
        <dbReference type="Pfam" id="PF20182"/>
    </source>
</evidence>
<feature type="transmembrane region" description="Helical" evidence="2">
    <location>
        <begin position="75"/>
        <end position="95"/>
    </location>
</feature>
<sequence>MTLAALKQFGADALLVGAVALWIAILVRLPSAIRSPQSRRLLIAAIGIAGSVTVYLDPVTALLRKTYVFADSCGIFMNLWGVLSSAFILDFVLAAVARRRLWLVYGNAVLVSVALVVLDSVSAPQSGCVTSVSVPWYSPFWWILSAAHVAAVAPCTVLCARYARRAASSGPLRLGLRLLAAGFASSTFFWGPVIIGFLLFRPPWLGALFSLNIAVTTWLITAGVALPVILRALAVRTGRRSLRRLKPLWERLVDAAPSIALPQHTVGGLPRWSVDLRLYRRVIEIRDAILILRDYVGDDVLEAARAHVGTDPVPVGDTEAAVTACWLEVAIAAKASGDEPAASASVPEPEHDPSGDELASEIRFLEAVARAQRSESVRRFAERHRRSGESALPRQETW</sequence>
<organism evidence="4 5">
    <name type="scientific">Saccharopolyspora erythraea</name>
    <name type="common">Streptomyces erythraeus</name>
    <dbReference type="NCBI Taxonomy" id="1836"/>
    <lineage>
        <taxon>Bacteria</taxon>
        <taxon>Bacillati</taxon>
        <taxon>Actinomycetota</taxon>
        <taxon>Actinomycetes</taxon>
        <taxon>Pseudonocardiales</taxon>
        <taxon>Pseudonocardiaceae</taxon>
        <taxon>Saccharopolyspora</taxon>
    </lineage>
</organism>
<keyword evidence="2" id="KW-0472">Membrane</keyword>
<feature type="transmembrane region" description="Helical" evidence="2">
    <location>
        <begin position="102"/>
        <end position="121"/>
    </location>
</feature>
<dbReference type="InterPro" id="IPR046675">
    <property type="entry name" value="DUF6545"/>
</dbReference>
<keyword evidence="5" id="KW-1185">Reference proteome</keyword>
<dbReference type="RefSeq" id="WP_009949067.1">
    <property type="nucleotide sequence ID" value="NZ_BAAAGS010000005.1"/>
</dbReference>
<proteinExistence type="predicted"/>
<feature type="region of interest" description="Disordered" evidence="1">
    <location>
        <begin position="374"/>
        <end position="398"/>
    </location>
</feature>
<feature type="transmembrane region" description="Helical" evidence="2">
    <location>
        <begin position="41"/>
        <end position="63"/>
    </location>
</feature>
<evidence type="ECO:0000256" key="1">
    <source>
        <dbReference type="SAM" id="MobiDB-lite"/>
    </source>
</evidence>
<keyword evidence="2" id="KW-0812">Transmembrane</keyword>
<comment type="caution">
    <text evidence="4">The sequence shown here is derived from an EMBL/GenBank/DDBJ whole genome shotgun (WGS) entry which is preliminary data.</text>
</comment>
<protein>
    <recommendedName>
        <fullName evidence="3">DUF6545 domain-containing protein</fullName>
    </recommendedName>
</protein>
<dbReference type="InterPro" id="IPR050039">
    <property type="entry name" value="MAB_1171c-like"/>
</dbReference>
<dbReference type="Pfam" id="PF20182">
    <property type="entry name" value="DUF6545"/>
    <property type="match status" value="1"/>
</dbReference>
<evidence type="ECO:0000256" key="2">
    <source>
        <dbReference type="SAM" id="Phobius"/>
    </source>
</evidence>
<evidence type="ECO:0000313" key="5">
    <source>
        <dbReference type="Proteomes" id="UP001500729"/>
    </source>
</evidence>
<feature type="transmembrane region" description="Helical" evidence="2">
    <location>
        <begin position="175"/>
        <end position="200"/>
    </location>
</feature>
<feature type="region of interest" description="Disordered" evidence="1">
    <location>
        <begin position="338"/>
        <end position="358"/>
    </location>
</feature>
<accession>A0ABP3M804</accession>
<gene>
    <name evidence="4" type="ORF">GCM10009533_10630</name>
</gene>
<reference evidence="5" key="1">
    <citation type="journal article" date="2019" name="Int. J. Syst. Evol. Microbiol.">
        <title>The Global Catalogue of Microorganisms (GCM) 10K type strain sequencing project: providing services to taxonomists for standard genome sequencing and annotation.</title>
        <authorList>
            <consortium name="The Broad Institute Genomics Platform"/>
            <consortium name="The Broad Institute Genome Sequencing Center for Infectious Disease"/>
            <person name="Wu L."/>
            <person name="Ma J."/>
        </authorList>
    </citation>
    <scope>NUCLEOTIDE SEQUENCE [LARGE SCALE GENOMIC DNA]</scope>
    <source>
        <strain evidence="5">JCM 10303</strain>
    </source>
</reference>
<feature type="transmembrane region" description="Helical" evidence="2">
    <location>
        <begin position="206"/>
        <end position="234"/>
    </location>
</feature>
<dbReference type="Proteomes" id="UP001500729">
    <property type="component" value="Unassembled WGS sequence"/>
</dbReference>
<evidence type="ECO:0000313" key="4">
    <source>
        <dbReference type="EMBL" id="GAA0513631.1"/>
    </source>
</evidence>
<keyword evidence="2" id="KW-1133">Transmembrane helix</keyword>
<dbReference type="NCBIfam" id="NF042915">
    <property type="entry name" value="MAB_1171c_fam"/>
    <property type="match status" value="1"/>
</dbReference>
<name>A0ABP3M804_SACER</name>
<feature type="transmembrane region" description="Helical" evidence="2">
    <location>
        <begin position="12"/>
        <end position="29"/>
    </location>
</feature>
<feature type="domain" description="DUF6545" evidence="3">
    <location>
        <begin position="238"/>
        <end position="373"/>
    </location>
</feature>
<feature type="transmembrane region" description="Helical" evidence="2">
    <location>
        <begin position="141"/>
        <end position="163"/>
    </location>
</feature>
<dbReference type="EMBL" id="BAAAGS010000005">
    <property type="protein sequence ID" value="GAA0513631.1"/>
    <property type="molecule type" value="Genomic_DNA"/>
</dbReference>